<dbReference type="PANTHER" id="PTHR30111:SF1">
    <property type="entry name" value="33 KDA CHAPERONIN"/>
    <property type="match status" value="1"/>
</dbReference>
<keyword evidence="2" id="KW-0862">Zinc</keyword>
<keyword evidence="4" id="KW-0143">Chaperone</keyword>
<keyword evidence="7" id="KW-1185">Reference proteome</keyword>
<dbReference type="SUPFAM" id="SSF118352">
    <property type="entry name" value="HSP33 redox switch-like"/>
    <property type="match status" value="1"/>
</dbReference>
<sequence length="289" mass="31712">MTEKIRRYMHEDGTFKVVLVESTLIGRAAYDRLACSPITLTLLTQAMTGALLLISDLKVETTTQLKFEGDGPMGYLVAEANSLGEVRGTAKDPATAFDPKPDVGLFQQAVGNGLLQVTRRIKGVDDLYNSVVHIEGEVAQTLSRYFLDSQQIPTGIRLGCKLDPEIGVKGAGGLMIQAMPGANENLLFVLENRLMELGDLGELFAAGNGEEAIMDFLFEDMPIKHLADTETRFHCGCSMERMVRVVAALPKDELEDLAKDPAGITINCNFCRTPFQIDRDTLLVLRDEK</sequence>
<protein>
    <submittedName>
        <fullName evidence="6">Hsp33 family molecular chaperone HslO</fullName>
    </submittedName>
</protein>
<dbReference type="PANTHER" id="PTHR30111">
    <property type="entry name" value="33 KDA CHAPERONIN"/>
    <property type="match status" value="1"/>
</dbReference>
<dbReference type="InterPro" id="IPR000397">
    <property type="entry name" value="Heat_shock_Hsp33"/>
</dbReference>
<evidence type="ECO:0000256" key="1">
    <source>
        <dbReference type="ARBA" id="ARBA00022490"/>
    </source>
</evidence>
<evidence type="ECO:0000256" key="3">
    <source>
        <dbReference type="ARBA" id="ARBA00023157"/>
    </source>
</evidence>
<dbReference type="Pfam" id="PF01430">
    <property type="entry name" value="HSP33"/>
    <property type="match status" value="1"/>
</dbReference>
<dbReference type="Gene3D" id="3.90.1280.10">
    <property type="entry name" value="HSP33 redox switch-like"/>
    <property type="match status" value="1"/>
</dbReference>
<reference evidence="6" key="1">
    <citation type="submission" date="2021-03" db="EMBL/GenBank/DDBJ databases">
        <authorList>
            <person name="Wang G."/>
        </authorList>
    </citation>
    <scope>NUCLEOTIDE SEQUENCE</scope>
    <source>
        <strain evidence="6">KCTC 12899</strain>
    </source>
</reference>
<evidence type="ECO:0000256" key="2">
    <source>
        <dbReference type="ARBA" id="ARBA00022833"/>
    </source>
</evidence>
<dbReference type="Proteomes" id="UP000664417">
    <property type="component" value="Unassembled WGS sequence"/>
</dbReference>
<dbReference type="InterPro" id="IPR016154">
    <property type="entry name" value="Heat_shock_Hsp33_C"/>
</dbReference>
<comment type="caution">
    <text evidence="6">The sequence shown here is derived from an EMBL/GenBank/DDBJ whole genome shotgun (WGS) entry which is preliminary data.</text>
</comment>
<keyword evidence="1" id="KW-0963">Cytoplasm</keyword>
<evidence type="ECO:0000256" key="4">
    <source>
        <dbReference type="ARBA" id="ARBA00023186"/>
    </source>
</evidence>
<name>A0A8J7U375_9BACT</name>
<dbReference type="Gene3D" id="3.55.30.10">
    <property type="entry name" value="Hsp33 domain"/>
    <property type="match status" value="1"/>
</dbReference>
<dbReference type="CDD" id="cd00498">
    <property type="entry name" value="Hsp33"/>
    <property type="match status" value="1"/>
</dbReference>
<dbReference type="GO" id="GO:0044183">
    <property type="term" value="F:protein folding chaperone"/>
    <property type="evidence" value="ECO:0007669"/>
    <property type="project" value="TreeGrafter"/>
</dbReference>
<dbReference type="GO" id="GO:0051082">
    <property type="term" value="F:unfolded protein binding"/>
    <property type="evidence" value="ECO:0007669"/>
    <property type="project" value="InterPro"/>
</dbReference>
<dbReference type="GO" id="GO:0042026">
    <property type="term" value="P:protein refolding"/>
    <property type="evidence" value="ECO:0007669"/>
    <property type="project" value="TreeGrafter"/>
</dbReference>
<dbReference type="PIRSF" id="PIRSF005261">
    <property type="entry name" value="Heat_shock_Hsp33"/>
    <property type="match status" value="1"/>
</dbReference>
<evidence type="ECO:0000313" key="7">
    <source>
        <dbReference type="Proteomes" id="UP000664417"/>
    </source>
</evidence>
<dbReference type="AlphaFoldDB" id="A0A8J7U375"/>
<keyword evidence="5" id="KW-0676">Redox-active center</keyword>
<evidence type="ECO:0000256" key="5">
    <source>
        <dbReference type="ARBA" id="ARBA00023284"/>
    </source>
</evidence>
<dbReference type="InterPro" id="IPR016153">
    <property type="entry name" value="Heat_shock_Hsp33_N"/>
</dbReference>
<keyword evidence="3" id="KW-1015">Disulfide bond</keyword>
<gene>
    <name evidence="6" type="ORF">J3U88_06175</name>
</gene>
<accession>A0A8J7U375</accession>
<evidence type="ECO:0000313" key="6">
    <source>
        <dbReference type="EMBL" id="MBO1318043.1"/>
    </source>
</evidence>
<dbReference type="RefSeq" id="WP_207857609.1">
    <property type="nucleotide sequence ID" value="NZ_JAFREP010000004.1"/>
</dbReference>
<dbReference type="EMBL" id="JAFREP010000004">
    <property type="protein sequence ID" value="MBO1318043.1"/>
    <property type="molecule type" value="Genomic_DNA"/>
</dbReference>
<organism evidence="6 7">
    <name type="scientific">Acanthopleuribacter pedis</name>
    <dbReference type="NCBI Taxonomy" id="442870"/>
    <lineage>
        <taxon>Bacteria</taxon>
        <taxon>Pseudomonadati</taxon>
        <taxon>Acidobacteriota</taxon>
        <taxon>Holophagae</taxon>
        <taxon>Acanthopleuribacterales</taxon>
        <taxon>Acanthopleuribacteraceae</taxon>
        <taxon>Acanthopleuribacter</taxon>
    </lineage>
</organism>
<dbReference type="SUPFAM" id="SSF64397">
    <property type="entry name" value="Hsp33 domain"/>
    <property type="match status" value="1"/>
</dbReference>
<proteinExistence type="predicted"/>
<dbReference type="GO" id="GO:0005737">
    <property type="term" value="C:cytoplasm"/>
    <property type="evidence" value="ECO:0007669"/>
    <property type="project" value="InterPro"/>
</dbReference>